<dbReference type="InterPro" id="IPR010960">
    <property type="entry name" value="Flavocytochrome_c"/>
</dbReference>
<dbReference type="PROSITE" id="PS51257">
    <property type="entry name" value="PROKAR_LIPOPROTEIN"/>
    <property type="match status" value="1"/>
</dbReference>
<keyword evidence="4 5" id="KW-0560">Oxidoreductase</keyword>
<dbReference type="OrthoDB" id="9806724at2"/>
<dbReference type="EMBL" id="BJUY01000002">
    <property type="protein sequence ID" value="GEK90721.1"/>
    <property type="molecule type" value="Genomic_DNA"/>
</dbReference>
<evidence type="ECO:0000256" key="2">
    <source>
        <dbReference type="ARBA" id="ARBA00022630"/>
    </source>
</evidence>
<dbReference type="InterPro" id="IPR036188">
    <property type="entry name" value="FAD/NAD-bd_sf"/>
</dbReference>
<dbReference type="Proteomes" id="UP000321662">
    <property type="component" value="Unassembled WGS sequence"/>
</dbReference>
<dbReference type="SUPFAM" id="SSF51905">
    <property type="entry name" value="FAD/NAD(P)-binding domain"/>
    <property type="match status" value="1"/>
</dbReference>
<keyword evidence="2 5" id="KW-0285">Flavoprotein</keyword>
<protein>
    <submittedName>
        <fullName evidence="9">Flavocytochrome c</fullName>
    </submittedName>
</protein>
<dbReference type="InterPro" id="IPR050315">
    <property type="entry name" value="FAD-oxidoreductase_2"/>
</dbReference>
<dbReference type="Gene3D" id="3.90.700.10">
    <property type="entry name" value="Succinate dehydrogenase/fumarate reductase flavoprotein, catalytic domain"/>
    <property type="match status" value="1"/>
</dbReference>
<reference evidence="9 10" key="1">
    <citation type="submission" date="2019-07" db="EMBL/GenBank/DDBJ databases">
        <title>Whole genome shotgun sequence of Alkalibacterium kapii NBRC 103247.</title>
        <authorList>
            <person name="Hosoyama A."/>
            <person name="Uohara A."/>
            <person name="Ohji S."/>
            <person name="Ichikawa N."/>
        </authorList>
    </citation>
    <scope>NUCLEOTIDE SEQUENCE [LARGE SCALE GENOMIC DNA]</scope>
    <source>
        <strain evidence="9 10">NBRC 103247</strain>
    </source>
</reference>
<keyword evidence="3 5" id="KW-0274">FAD</keyword>
<dbReference type="AlphaFoldDB" id="A0A511AUE8"/>
<dbReference type="FunFam" id="3.90.700.10:FF:000007">
    <property type="entry name" value="NADH-dependent fumarate reductase"/>
    <property type="match status" value="1"/>
</dbReference>
<dbReference type="InterPro" id="IPR027477">
    <property type="entry name" value="Succ_DH/fumarate_Rdtase_cat_sf"/>
</dbReference>
<feature type="region of interest" description="Disordered" evidence="7">
    <location>
        <begin position="21"/>
        <end position="55"/>
    </location>
</feature>
<sequence length="514" mass="54530">MKKNIVLGSLLSISLMLGGCSETDEPVSDETSDTDVSTDTELTSNEEESSDAVTSATYREYTDVEELEDSYDVIIVGSGGAGLSAAIEAKDAGANPVIFEMMPVAGGNTKKASAGMNASETKFQEALGIEDSNEAFYEETFAGGGETNNEELLNYMVDNSADSINWLDSIGITLDNLTTTGGMSVERTHRPTDGSAVGEYLVNGLLDNIEERDIPLFVNSQVTAILEEDGAISGIEVLVDQTDKRTISSEAVVVATGGFGANPEMIVENDPELEGFVTTNHEGSTGTGIEMISALSGDLVDMSDIQIHPTVEQSSGYLITEAVRGEGAILVSNEGVRFTNEMDTRDKVSANIIALPEKKAYLIFDDGVKERVLAIEKYASEGFVKSADTIEELAEDMALNADNLKDTLETWNNSVAEGVDEEFNRTTAMDEDLSTGSYHAIEIAPGVHHTMGGVKINSLTEVLKTDGTKVNGLYAAGELTGGLHGSNRIGGNAVADIIIFGRQAGKQAATYTIN</sequence>
<dbReference type="NCBIfam" id="TIGR01813">
    <property type="entry name" value="flavo_cyto_c"/>
    <property type="match status" value="1"/>
</dbReference>
<evidence type="ECO:0000256" key="6">
    <source>
        <dbReference type="SAM" id="Coils"/>
    </source>
</evidence>
<dbReference type="InterPro" id="IPR003953">
    <property type="entry name" value="FAD-dep_OxRdtase_2_FAD-bd"/>
</dbReference>
<name>A0A511AUE8_9LACT</name>
<proteinExistence type="inferred from homology"/>
<comment type="similarity">
    <text evidence="5">Belongs to the FAD-dependent oxidoreductase 2 family. FRD/SDH subfamily.</text>
</comment>
<evidence type="ECO:0000313" key="10">
    <source>
        <dbReference type="Proteomes" id="UP000321662"/>
    </source>
</evidence>
<evidence type="ECO:0000313" key="9">
    <source>
        <dbReference type="EMBL" id="GEK90721.1"/>
    </source>
</evidence>
<dbReference type="SUPFAM" id="SSF56425">
    <property type="entry name" value="Succinate dehydrogenase/fumarate reductase flavoprotein, catalytic domain"/>
    <property type="match status" value="1"/>
</dbReference>
<dbReference type="GO" id="GO:0033765">
    <property type="term" value="F:steroid dehydrogenase activity, acting on the CH-CH group of donors"/>
    <property type="evidence" value="ECO:0007669"/>
    <property type="project" value="UniProtKB-ARBA"/>
</dbReference>
<feature type="domain" description="FAD-dependent oxidoreductase 2 FAD-binding" evidence="8">
    <location>
        <begin position="72"/>
        <end position="494"/>
    </location>
</feature>
<evidence type="ECO:0000256" key="3">
    <source>
        <dbReference type="ARBA" id="ARBA00022827"/>
    </source>
</evidence>
<organism evidence="9 10">
    <name type="scientific">Alkalibacterium kapii</name>
    <dbReference type="NCBI Taxonomy" id="426704"/>
    <lineage>
        <taxon>Bacteria</taxon>
        <taxon>Bacillati</taxon>
        <taxon>Bacillota</taxon>
        <taxon>Bacilli</taxon>
        <taxon>Lactobacillales</taxon>
        <taxon>Carnobacteriaceae</taxon>
        <taxon>Alkalibacterium</taxon>
    </lineage>
</organism>
<comment type="cofactor">
    <cofactor evidence="1">
        <name>FAD</name>
        <dbReference type="ChEBI" id="CHEBI:57692"/>
    </cofactor>
</comment>
<feature type="compositionally biased region" description="Acidic residues" evidence="7">
    <location>
        <begin position="22"/>
        <end position="50"/>
    </location>
</feature>
<accession>A0A511AUE8</accession>
<feature type="coiled-coil region" evidence="6">
    <location>
        <begin position="387"/>
        <end position="414"/>
    </location>
</feature>
<dbReference type="PANTHER" id="PTHR43400">
    <property type="entry name" value="FUMARATE REDUCTASE"/>
    <property type="match status" value="1"/>
</dbReference>
<keyword evidence="6" id="KW-0175">Coiled coil</keyword>
<dbReference type="PRINTS" id="PR00368">
    <property type="entry name" value="FADPNR"/>
</dbReference>
<evidence type="ECO:0000256" key="4">
    <source>
        <dbReference type="ARBA" id="ARBA00023002"/>
    </source>
</evidence>
<dbReference type="PANTHER" id="PTHR43400:SF7">
    <property type="entry name" value="FAD-DEPENDENT OXIDOREDUCTASE 2 FAD BINDING DOMAIN-CONTAINING PROTEIN"/>
    <property type="match status" value="1"/>
</dbReference>
<evidence type="ECO:0000256" key="7">
    <source>
        <dbReference type="SAM" id="MobiDB-lite"/>
    </source>
</evidence>
<dbReference type="Gene3D" id="3.50.50.60">
    <property type="entry name" value="FAD/NAD(P)-binding domain"/>
    <property type="match status" value="1"/>
</dbReference>
<keyword evidence="10" id="KW-1185">Reference proteome</keyword>
<dbReference type="Pfam" id="PF00890">
    <property type="entry name" value="FAD_binding_2"/>
    <property type="match status" value="1"/>
</dbReference>
<dbReference type="GO" id="GO:0010181">
    <property type="term" value="F:FMN binding"/>
    <property type="evidence" value="ECO:0007669"/>
    <property type="project" value="InterPro"/>
</dbReference>
<gene>
    <name evidence="9" type="ORF">AKA01nite_03430</name>
</gene>
<dbReference type="RefSeq" id="WP_146923158.1">
    <property type="nucleotide sequence ID" value="NZ_BJUY01000002.1"/>
</dbReference>
<evidence type="ECO:0000256" key="1">
    <source>
        <dbReference type="ARBA" id="ARBA00001974"/>
    </source>
</evidence>
<dbReference type="NCBIfam" id="NF005064">
    <property type="entry name" value="PRK06481.1"/>
    <property type="match status" value="1"/>
</dbReference>
<evidence type="ECO:0000256" key="5">
    <source>
        <dbReference type="RuleBase" id="RU366062"/>
    </source>
</evidence>
<evidence type="ECO:0000259" key="8">
    <source>
        <dbReference type="Pfam" id="PF00890"/>
    </source>
</evidence>
<comment type="caution">
    <text evidence="9">The sequence shown here is derived from an EMBL/GenBank/DDBJ whole genome shotgun (WGS) entry which is preliminary data.</text>
</comment>